<reference evidence="3 4" key="1">
    <citation type="journal article" date="2016" name="Nat. Commun.">
        <title>Thousands of microbial genomes shed light on interconnected biogeochemical processes in an aquifer system.</title>
        <authorList>
            <person name="Anantharaman K."/>
            <person name="Brown C.T."/>
            <person name="Hug L.A."/>
            <person name="Sharon I."/>
            <person name="Castelle C.J."/>
            <person name="Probst A.J."/>
            <person name="Thomas B.C."/>
            <person name="Singh A."/>
            <person name="Wilkins M.J."/>
            <person name="Karaoz U."/>
            <person name="Brodie E.L."/>
            <person name="Williams K.H."/>
            <person name="Hubbard S.S."/>
            <person name="Banfield J.F."/>
        </authorList>
    </citation>
    <scope>NUCLEOTIDE SEQUENCE [LARGE SCALE GENOMIC DNA]</scope>
</reference>
<accession>A0A1F7WAK8</accession>
<evidence type="ECO:0000256" key="1">
    <source>
        <dbReference type="SAM" id="Phobius"/>
    </source>
</evidence>
<organism evidence="3 4">
    <name type="scientific">Candidatus Uhrbacteria bacterium RIFOXYB2_FULL_57_15</name>
    <dbReference type="NCBI Taxonomy" id="1802422"/>
    <lineage>
        <taxon>Bacteria</taxon>
        <taxon>Candidatus Uhriibacteriota</taxon>
    </lineage>
</organism>
<dbReference type="InterPro" id="IPR043993">
    <property type="entry name" value="T4SS_pilin"/>
</dbReference>
<comment type="caution">
    <text evidence="3">The sequence shown here is derived from an EMBL/GenBank/DDBJ whole genome shotgun (WGS) entry which is preliminary data.</text>
</comment>
<evidence type="ECO:0000313" key="4">
    <source>
        <dbReference type="Proteomes" id="UP000176501"/>
    </source>
</evidence>
<keyword evidence="1" id="KW-1133">Transmembrane helix</keyword>
<sequence>MKPSKIITVLALATLPAMVHAQALTNPLGTPDIREIIGNVIKALLGLSGAVALLVFVWSGILMIVAAGSPEKIKKAKSSLVWATIGLVVIFTAYTLVATLISVLSTGSGQ</sequence>
<gene>
    <name evidence="3" type="ORF">A2304_04460</name>
</gene>
<evidence type="ECO:0000256" key="2">
    <source>
        <dbReference type="SAM" id="SignalP"/>
    </source>
</evidence>
<feature type="signal peptide" evidence="2">
    <location>
        <begin position="1"/>
        <end position="21"/>
    </location>
</feature>
<dbReference type="Proteomes" id="UP000176501">
    <property type="component" value="Unassembled WGS sequence"/>
</dbReference>
<keyword evidence="1" id="KW-0472">Membrane</keyword>
<evidence type="ECO:0000313" key="3">
    <source>
        <dbReference type="EMBL" id="OGL99626.1"/>
    </source>
</evidence>
<protein>
    <recommendedName>
        <fullName evidence="5">Conjugal transfer protein TrbC</fullName>
    </recommendedName>
</protein>
<proteinExistence type="predicted"/>
<dbReference type="Pfam" id="PF18895">
    <property type="entry name" value="T4SS_pilin"/>
    <property type="match status" value="1"/>
</dbReference>
<feature type="transmembrane region" description="Helical" evidence="1">
    <location>
        <begin position="80"/>
        <end position="104"/>
    </location>
</feature>
<dbReference type="EMBL" id="MGFE01000001">
    <property type="protein sequence ID" value="OGL99626.1"/>
    <property type="molecule type" value="Genomic_DNA"/>
</dbReference>
<keyword evidence="1" id="KW-0812">Transmembrane</keyword>
<keyword evidence="2" id="KW-0732">Signal</keyword>
<feature type="chain" id="PRO_5009533338" description="Conjugal transfer protein TrbC" evidence="2">
    <location>
        <begin position="22"/>
        <end position="110"/>
    </location>
</feature>
<dbReference type="AlphaFoldDB" id="A0A1F7WAK8"/>
<name>A0A1F7WAK8_9BACT</name>
<feature type="transmembrane region" description="Helical" evidence="1">
    <location>
        <begin position="45"/>
        <end position="68"/>
    </location>
</feature>
<evidence type="ECO:0008006" key="5">
    <source>
        <dbReference type="Google" id="ProtNLM"/>
    </source>
</evidence>